<dbReference type="InterPro" id="IPR043519">
    <property type="entry name" value="NT_sf"/>
</dbReference>
<sequence length="281" mass="29799">MSDSDFLDRITDALAGAPGVVAVVLGGSRALGTHHAGSDYDIGLYYRPEAPIDTAALAAIVADLDDRRTGEAVTRIGEWGPWINGGAWLSIGGQAVDLLYRDLGKVEHCLSEALEGRYEAAYQSGHPHTFTSAHYLGEAALCRPLHDPGGVVAALKAALSPYPPALRASLMARFGWEAGFSLENAAKGAKHGDIAYVAGCLWRSIGCLHQTLFALNETWLINEKGATAAVARLALAPANFQGRVEAAMARLRPGQLADAIALIDELVRETTALRESPTFQV</sequence>
<evidence type="ECO:0000313" key="3">
    <source>
        <dbReference type="Proteomes" id="UP001228905"/>
    </source>
</evidence>
<organism evidence="2 3">
    <name type="scientific">Caulobacter ginsengisoli</name>
    <dbReference type="NCBI Taxonomy" id="400775"/>
    <lineage>
        <taxon>Bacteria</taxon>
        <taxon>Pseudomonadati</taxon>
        <taxon>Pseudomonadota</taxon>
        <taxon>Alphaproteobacteria</taxon>
        <taxon>Caulobacterales</taxon>
        <taxon>Caulobacteraceae</taxon>
        <taxon>Caulobacter</taxon>
    </lineage>
</organism>
<dbReference type="Gene3D" id="3.30.460.10">
    <property type="entry name" value="Beta Polymerase, domain 2"/>
    <property type="match status" value="1"/>
</dbReference>
<dbReference type="CDD" id="cd05403">
    <property type="entry name" value="NT_KNTase_like"/>
    <property type="match status" value="1"/>
</dbReference>
<protein>
    <recommendedName>
        <fullName evidence="1">Polymerase nucleotidyl transferase domain-containing protein</fullName>
    </recommendedName>
</protein>
<feature type="domain" description="Polymerase nucleotidyl transferase" evidence="1">
    <location>
        <begin position="18"/>
        <end position="52"/>
    </location>
</feature>
<gene>
    <name evidence="2" type="ORF">QO010_004479</name>
</gene>
<dbReference type="Pfam" id="PF01909">
    <property type="entry name" value="NTP_transf_2"/>
    <property type="match status" value="1"/>
</dbReference>
<reference evidence="2 3" key="1">
    <citation type="submission" date="2023-07" db="EMBL/GenBank/DDBJ databases">
        <title>Genomic Encyclopedia of Type Strains, Phase IV (KMG-IV): sequencing the most valuable type-strain genomes for metagenomic binning, comparative biology and taxonomic classification.</title>
        <authorList>
            <person name="Goeker M."/>
        </authorList>
    </citation>
    <scope>NUCLEOTIDE SEQUENCE [LARGE SCALE GENOMIC DNA]</scope>
    <source>
        <strain evidence="2 3">DSM 18695</strain>
    </source>
</reference>
<proteinExistence type="predicted"/>
<dbReference type="EMBL" id="JAUSVS010000013">
    <property type="protein sequence ID" value="MDQ0466683.1"/>
    <property type="molecule type" value="Genomic_DNA"/>
</dbReference>
<comment type="caution">
    <text evidence="2">The sequence shown here is derived from an EMBL/GenBank/DDBJ whole genome shotgun (WGS) entry which is preliminary data.</text>
</comment>
<evidence type="ECO:0000313" key="2">
    <source>
        <dbReference type="EMBL" id="MDQ0466683.1"/>
    </source>
</evidence>
<accession>A0ABU0IXD7</accession>
<dbReference type="InterPro" id="IPR002934">
    <property type="entry name" value="Polymerase_NTP_transf_dom"/>
</dbReference>
<keyword evidence="3" id="KW-1185">Reference proteome</keyword>
<dbReference type="Proteomes" id="UP001228905">
    <property type="component" value="Unassembled WGS sequence"/>
</dbReference>
<evidence type="ECO:0000259" key="1">
    <source>
        <dbReference type="Pfam" id="PF01909"/>
    </source>
</evidence>
<name>A0ABU0IXD7_9CAUL</name>
<dbReference type="RefSeq" id="WP_307352819.1">
    <property type="nucleotide sequence ID" value="NZ_JAUSVS010000013.1"/>
</dbReference>
<dbReference type="SUPFAM" id="SSF81301">
    <property type="entry name" value="Nucleotidyltransferase"/>
    <property type="match status" value="1"/>
</dbReference>